<dbReference type="SUPFAM" id="SSF51182">
    <property type="entry name" value="RmlC-like cupins"/>
    <property type="match status" value="1"/>
</dbReference>
<dbReference type="EMBL" id="JAPWHE010000005">
    <property type="protein sequence ID" value="MCZ4330160.1"/>
    <property type="molecule type" value="Genomic_DNA"/>
</dbReference>
<evidence type="ECO:0000256" key="3">
    <source>
        <dbReference type="ARBA" id="ARBA00023163"/>
    </source>
</evidence>
<keyword evidence="3" id="KW-0804">Transcription</keyword>
<dbReference type="PROSITE" id="PS01124">
    <property type="entry name" value="HTH_ARAC_FAMILY_2"/>
    <property type="match status" value="1"/>
</dbReference>
<dbReference type="SMART" id="SM00342">
    <property type="entry name" value="HTH_ARAC"/>
    <property type="match status" value="1"/>
</dbReference>
<keyword evidence="6" id="KW-1185">Reference proteome</keyword>
<dbReference type="InterPro" id="IPR014710">
    <property type="entry name" value="RmlC-like_jellyroll"/>
</dbReference>
<dbReference type="Gene3D" id="2.60.120.10">
    <property type="entry name" value="Jelly Rolls"/>
    <property type="match status" value="1"/>
</dbReference>
<dbReference type="CDD" id="cd06124">
    <property type="entry name" value="cupin_NimR-like_N"/>
    <property type="match status" value="1"/>
</dbReference>
<name>A0ABT4M4E6_9BURK</name>
<dbReference type="Pfam" id="PF02311">
    <property type="entry name" value="AraC_binding"/>
    <property type="match status" value="1"/>
</dbReference>
<evidence type="ECO:0000256" key="1">
    <source>
        <dbReference type="ARBA" id="ARBA00023015"/>
    </source>
</evidence>
<comment type="caution">
    <text evidence="5">The sequence shown here is derived from an EMBL/GenBank/DDBJ whole genome shotgun (WGS) entry which is preliminary data.</text>
</comment>
<dbReference type="InterPro" id="IPR018060">
    <property type="entry name" value="HTH_AraC"/>
</dbReference>
<evidence type="ECO:0000313" key="6">
    <source>
        <dbReference type="Proteomes" id="UP001068379"/>
    </source>
</evidence>
<dbReference type="SUPFAM" id="SSF46689">
    <property type="entry name" value="Homeodomain-like"/>
    <property type="match status" value="1"/>
</dbReference>
<dbReference type="Proteomes" id="UP001068379">
    <property type="component" value="Unassembled WGS sequence"/>
</dbReference>
<dbReference type="RefSeq" id="WP_269358534.1">
    <property type="nucleotide sequence ID" value="NZ_JAPWHE010000005.1"/>
</dbReference>
<dbReference type="InterPro" id="IPR009057">
    <property type="entry name" value="Homeodomain-like_sf"/>
</dbReference>
<reference evidence="5" key="1">
    <citation type="submission" date="2022-12" db="EMBL/GenBank/DDBJ databases">
        <title>Bacterial isolates from different developmental stages of Nematostella vectensis.</title>
        <authorList>
            <person name="Fraune S."/>
        </authorList>
    </citation>
    <scope>NUCLEOTIDE SEQUENCE</scope>
    <source>
        <strain evidence="5">G21619-S1</strain>
    </source>
</reference>
<organism evidence="5 6">
    <name type="scientific">Castellaniella denitrificans</name>
    <dbReference type="NCBI Taxonomy" id="56119"/>
    <lineage>
        <taxon>Bacteria</taxon>
        <taxon>Pseudomonadati</taxon>
        <taxon>Pseudomonadota</taxon>
        <taxon>Betaproteobacteria</taxon>
        <taxon>Burkholderiales</taxon>
        <taxon>Alcaligenaceae</taxon>
        <taxon>Castellaniella</taxon>
    </lineage>
</organism>
<evidence type="ECO:0000259" key="4">
    <source>
        <dbReference type="PROSITE" id="PS01124"/>
    </source>
</evidence>
<evidence type="ECO:0000256" key="2">
    <source>
        <dbReference type="ARBA" id="ARBA00023125"/>
    </source>
</evidence>
<feature type="domain" description="HTH araC/xylS-type" evidence="4">
    <location>
        <begin position="174"/>
        <end position="254"/>
    </location>
</feature>
<proteinExistence type="predicted"/>
<dbReference type="InterPro" id="IPR011051">
    <property type="entry name" value="RmlC_Cupin_sf"/>
</dbReference>
<dbReference type="PANTHER" id="PTHR11019:SF159">
    <property type="entry name" value="TRANSCRIPTIONAL REGULATOR-RELATED"/>
    <property type="match status" value="1"/>
</dbReference>
<dbReference type="InterPro" id="IPR003313">
    <property type="entry name" value="AraC-bd"/>
</dbReference>
<gene>
    <name evidence="5" type="ORF">O4H32_09390</name>
</gene>
<evidence type="ECO:0000313" key="5">
    <source>
        <dbReference type="EMBL" id="MCZ4330160.1"/>
    </source>
</evidence>
<protein>
    <submittedName>
        <fullName evidence="5">Helix-turn-helix transcriptional regulator</fullName>
    </submittedName>
</protein>
<keyword evidence="2" id="KW-0238">DNA-binding</keyword>
<accession>A0ABT4M4E6</accession>
<sequence length="254" mass="28161">MAWLDPRDAFDPDIFQAPVVGIAASMVDHDSGVHRHGRGQLLYARRGSIRITLAQQLCLLPPTRAAWIPPGVEHRAVMRQIADYRSLYFSPALSATLPSDIRVIDIGPLLHVVLESMVQAGFDQDWARGRHAHLLGLCLEEIRLAPCRPMLLPLPRDRRLAGLCARPDVLPPALGVLERQVGASGKTISRIFSRETGMGYQQWRQQWRLMRAIELMAAGHGLSHTAGALGFASDSAFILFFKQRAGCTPKAFFK</sequence>
<dbReference type="PANTHER" id="PTHR11019">
    <property type="entry name" value="HTH-TYPE TRANSCRIPTIONAL REGULATOR NIMR"/>
    <property type="match status" value="1"/>
</dbReference>
<dbReference type="Gene3D" id="1.10.10.60">
    <property type="entry name" value="Homeodomain-like"/>
    <property type="match status" value="1"/>
</dbReference>
<keyword evidence="1" id="KW-0805">Transcription regulation</keyword>
<dbReference type="Pfam" id="PF12833">
    <property type="entry name" value="HTH_18"/>
    <property type="match status" value="1"/>
</dbReference>